<comment type="caution">
    <text evidence="1">The sequence shown here is derived from an EMBL/GenBank/DDBJ whole genome shotgun (WGS) entry which is preliminary data.</text>
</comment>
<keyword evidence="2" id="KW-1185">Reference proteome</keyword>
<evidence type="ECO:0000313" key="1">
    <source>
        <dbReference type="EMBL" id="MCW1887444.1"/>
    </source>
</evidence>
<dbReference type="EMBL" id="JAPDDS010000017">
    <property type="protein sequence ID" value="MCW1887444.1"/>
    <property type="molecule type" value="Genomic_DNA"/>
</dbReference>
<accession>A0ABT3FVU1</accession>
<sequence length="255" mass="28504">MIGIFGWRIAFNGMLSDWETHPDQKAGLSEIEALLREFPCDCSELIQVYRREAQFFSDSGGTKGILQEIPVDQTSGFLLREPFDKLTVGELLELPYDEESEVRRRESQLLGSIEAVRERAPLVNWPGFVVKPSATDLDAYRKRPNGLGDLLEEHPTDIYHGALTTTLFQQPSMETCIAWLRAEGEGKIFTQHSDGVADDPVTGKPLKIEPGSRRIRSVGADLELADLGDLSPDPGIQVLKDDRIIKVPSWRKDGD</sequence>
<name>A0ABT3FVU1_9BACT</name>
<protein>
    <submittedName>
        <fullName evidence="1">Uncharacterized protein</fullName>
    </submittedName>
</protein>
<reference evidence="1 2" key="1">
    <citation type="submission" date="2022-10" db="EMBL/GenBank/DDBJ databases">
        <title>Luteolibacter flavescens strain MCCC 1K03193, whole genome shotgun sequencing project.</title>
        <authorList>
            <person name="Zhao G."/>
            <person name="Shen L."/>
        </authorList>
    </citation>
    <scope>NUCLEOTIDE SEQUENCE [LARGE SCALE GENOMIC DNA]</scope>
    <source>
        <strain evidence="1 2">MCCC 1K03193</strain>
    </source>
</reference>
<evidence type="ECO:0000313" key="2">
    <source>
        <dbReference type="Proteomes" id="UP001207930"/>
    </source>
</evidence>
<dbReference type="Proteomes" id="UP001207930">
    <property type="component" value="Unassembled WGS sequence"/>
</dbReference>
<organism evidence="1 2">
    <name type="scientific">Luteolibacter flavescens</name>
    <dbReference type="NCBI Taxonomy" id="1859460"/>
    <lineage>
        <taxon>Bacteria</taxon>
        <taxon>Pseudomonadati</taxon>
        <taxon>Verrucomicrobiota</taxon>
        <taxon>Verrucomicrobiia</taxon>
        <taxon>Verrucomicrobiales</taxon>
        <taxon>Verrucomicrobiaceae</taxon>
        <taxon>Luteolibacter</taxon>
    </lineage>
</organism>
<gene>
    <name evidence="1" type="ORF">OKA04_22095</name>
</gene>
<proteinExistence type="predicted"/>